<feature type="domain" description="Putative auto-transporter adhesin head GIN" evidence="2">
    <location>
        <begin position="185"/>
        <end position="274"/>
    </location>
</feature>
<proteinExistence type="predicted"/>
<organism evidence="3 4">
    <name type="scientific">Phenylobacterium haematophilum</name>
    <dbReference type="NCBI Taxonomy" id="98513"/>
    <lineage>
        <taxon>Bacteria</taxon>
        <taxon>Pseudomonadati</taxon>
        <taxon>Pseudomonadota</taxon>
        <taxon>Alphaproteobacteria</taxon>
        <taxon>Caulobacterales</taxon>
        <taxon>Caulobacteraceae</taxon>
        <taxon>Phenylobacterium</taxon>
    </lineage>
</organism>
<feature type="signal peptide" evidence="1">
    <location>
        <begin position="1"/>
        <end position="21"/>
    </location>
</feature>
<protein>
    <recommendedName>
        <fullName evidence="2">Putative auto-transporter adhesin head GIN domain-containing protein</fullName>
    </recommendedName>
</protein>
<comment type="caution">
    <text evidence="3">The sequence shown here is derived from an EMBL/GenBank/DDBJ whole genome shotgun (WGS) entry which is preliminary data.</text>
</comment>
<feature type="chain" id="PRO_5032786494" description="Putative auto-transporter adhesin head GIN domain-containing protein" evidence="1">
    <location>
        <begin position="22"/>
        <end position="275"/>
    </location>
</feature>
<name>A0A840A840_9CAUL</name>
<evidence type="ECO:0000313" key="3">
    <source>
        <dbReference type="EMBL" id="MBB3893611.1"/>
    </source>
</evidence>
<dbReference type="InterPro" id="IPR021255">
    <property type="entry name" value="DUF2807"/>
</dbReference>
<dbReference type="Gene3D" id="2.160.20.120">
    <property type="match status" value="1"/>
</dbReference>
<dbReference type="RefSeq" id="WP_183777107.1">
    <property type="nucleotide sequence ID" value="NZ_JACIDK010000014.1"/>
</dbReference>
<dbReference type="Pfam" id="PF10988">
    <property type="entry name" value="DUF2807"/>
    <property type="match status" value="1"/>
</dbReference>
<dbReference type="EMBL" id="JACIDK010000014">
    <property type="protein sequence ID" value="MBB3893611.1"/>
    <property type="molecule type" value="Genomic_DNA"/>
</dbReference>
<dbReference type="AlphaFoldDB" id="A0A840A840"/>
<sequence>MRLPVIMIGLGAAMAAGAAHAQSVEIKDAVVRVTVIPEARSDIKVEFLSTHPKLPVQVRQVGDKVVVDGGLNRKIRSCEGDGVRASVHVAGVGSIAYANMPQVVIRTPRDVNLDSGGAVFGTVGKSASLALSNAGCGDWTIANVAGQLKLNEAGSGDTYVGSVGRASLRVAGSGDIKTQAVKGPMDVNMAGSGDVWVGTLEGPLDVKIAGSGDVKVASGRVAAMTVSVAGSGGVVVDGAADSLKARIAGSGDVKVKAVKGAVSKAVLGSGDVVIG</sequence>
<keyword evidence="4" id="KW-1185">Reference proteome</keyword>
<accession>A0A840A840</accession>
<keyword evidence="1" id="KW-0732">Signal</keyword>
<evidence type="ECO:0000259" key="2">
    <source>
        <dbReference type="Pfam" id="PF10988"/>
    </source>
</evidence>
<reference evidence="3 4" key="1">
    <citation type="submission" date="2020-08" db="EMBL/GenBank/DDBJ databases">
        <title>Genomic Encyclopedia of Type Strains, Phase IV (KMG-IV): sequencing the most valuable type-strain genomes for metagenomic binning, comparative biology and taxonomic classification.</title>
        <authorList>
            <person name="Goeker M."/>
        </authorList>
    </citation>
    <scope>NUCLEOTIDE SEQUENCE [LARGE SCALE GENOMIC DNA]</scope>
    <source>
        <strain evidence="3 4">DSM 21793</strain>
    </source>
</reference>
<evidence type="ECO:0000313" key="4">
    <source>
        <dbReference type="Proteomes" id="UP000530564"/>
    </source>
</evidence>
<evidence type="ECO:0000256" key="1">
    <source>
        <dbReference type="SAM" id="SignalP"/>
    </source>
</evidence>
<dbReference type="Proteomes" id="UP000530564">
    <property type="component" value="Unassembled WGS sequence"/>
</dbReference>
<gene>
    <name evidence="3" type="ORF">GGQ61_004359</name>
</gene>